<evidence type="ECO:0000256" key="1">
    <source>
        <dbReference type="ARBA" id="ARBA00001936"/>
    </source>
</evidence>
<dbReference type="InterPro" id="IPR039787">
    <property type="entry name" value="ENDOU"/>
</dbReference>
<keyword evidence="11" id="KW-0732">Signal</keyword>
<reference evidence="14" key="2">
    <citation type="submission" date="2025-05" db="UniProtKB">
        <authorList>
            <consortium name="EnsemblMetazoa"/>
        </authorList>
    </citation>
    <scope>IDENTIFICATION</scope>
    <source>
        <strain evidence="14">Foshan</strain>
    </source>
</reference>
<dbReference type="SUPFAM" id="SSF142877">
    <property type="entry name" value="EndoU-like"/>
    <property type="match status" value="1"/>
</dbReference>
<feature type="chain" id="PRO_5044948557" description="EndoU domain-containing protein" evidence="11">
    <location>
        <begin position="24"/>
        <end position="572"/>
    </location>
</feature>
<evidence type="ECO:0000259" key="13">
    <source>
        <dbReference type="PROSITE" id="PS51959"/>
    </source>
</evidence>
<dbReference type="PANTHER" id="PTHR12439:SF42">
    <property type="entry name" value="ENDORIBONUCLEASE-RELATED"/>
    <property type="match status" value="1"/>
</dbReference>
<keyword evidence="4 11" id="KW-0540">Nuclease</keyword>
<feature type="signal peptide" evidence="11">
    <location>
        <begin position="1"/>
        <end position="23"/>
    </location>
</feature>
<evidence type="ECO:0000256" key="2">
    <source>
        <dbReference type="ARBA" id="ARBA00010168"/>
    </source>
</evidence>
<keyword evidence="8 11" id="KW-0694">RNA-binding</keyword>
<dbReference type="RefSeq" id="XP_029723060.1">
    <property type="nucleotide sequence ID" value="XM_029867200.2"/>
</dbReference>
<evidence type="ECO:0000256" key="3">
    <source>
        <dbReference type="ARBA" id="ARBA00011245"/>
    </source>
</evidence>
<dbReference type="PROSITE" id="PS51959">
    <property type="entry name" value="ENDOU"/>
    <property type="match status" value="1"/>
</dbReference>
<evidence type="ECO:0000256" key="5">
    <source>
        <dbReference type="ARBA" id="ARBA00022723"/>
    </source>
</evidence>
<accession>A0ABM1XUW0</accession>
<comment type="similarity">
    <text evidence="2 11">Belongs to the ENDOU family.</text>
</comment>
<dbReference type="CDD" id="cd21159">
    <property type="entry name" value="XendoU"/>
    <property type="match status" value="1"/>
</dbReference>
<evidence type="ECO:0000256" key="10">
    <source>
        <dbReference type="ARBA" id="ARBA00023239"/>
    </source>
</evidence>
<dbReference type="PANTHER" id="PTHR12439">
    <property type="entry name" value="PLACENTAL PROTEIN 11-RELATED"/>
    <property type="match status" value="1"/>
</dbReference>
<dbReference type="InterPro" id="IPR037227">
    <property type="entry name" value="EndoU-like"/>
</dbReference>
<feature type="compositionally biased region" description="Pro residues" evidence="12">
    <location>
        <begin position="240"/>
        <end position="251"/>
    </location>
</feature>
<feature type="region of interest" description="Disordered" evidence="12">
    <location>
        <begin position="37"/>
        <end position="120"/>
    </location>
</feature>
<evidence type="ECO:0000256" key="9">
    <source>
        <dbReference type="ARBA" id="ARBA00023211"/>
    </source>
</evidence>
<feature type="compositionally biased region" description="Pro residues" evidence="12">
    <location>
        <begin position="218"/>
        <end position="227"/>
    </location>
</feature>
<dbReference type="Pfam" id="PF09412">
    <property type="entry name" value="XendoU"/>
    <property type="match status" value="1"/>
</dbReference>
<evidence type="ECO:0000256" key="11">
    <source>
        <dbReference type="RuleBase" id="RU367085"/>
    </source>
</evidence>
<feature type="region of interest" description="Disordered" evidence="12">
    <location>
        <begin position="178"/>
        <end position="306"/>
    </location>
</feature>
<evidence type="ECO:0000256" key="7">
    <source>
        <dbReference type="ARBA" id="ARBA00022801"/>
    </source>
</evidence>
<evidence type="ECO:0000256" key="12">
    <source>
        <dbReference type="SAM" id="MobiDB-lite"/>
    </source>
</evidence>
<sequence length="572" mass="61117">MTSIKLIKLTAIVLLAFAVLTDAQWFGSKKKKEEDPNVALLSYNPVDPDAVPPQQAPTTSTTTSTTTPAPTTTKKKGFFGGLFGGSGKEKETKTTTTTTTTTTTPKPTTTTPVPTTKKSGGGFFGGLFGGGKKDKTTTVAPTTDKTTAKAGVTVPTTTVKSATPSVTTPKAVAPVVAPTSTVKPGTPTVATPTTAKPSTAKDAFPPLPAVPTTAATVPKPPPTPPKPTISTPKTAEAFPALPPKPGSPTPAPVATSTLANAWNKPLPTQPPSPPAAGKPGVSFVPTQAPVGGSTARTTPRYSEGPTATDEELAALSEQLFSKETTNLNRHVRANYQRQTLSSSTVDDAPEPLLSVDERQVYAVPTIEKMRALFNNYEVDTMVNEYVTPMEKKEENDFVDALLTTAVMRSAMLFLQKKGVVTADPKTHHELLKTIWFNLYSRGNGKIGSSGFEHVFLNEVSNGTMIGLHNWVYLYDQEKAGRIDYQGYIKKMDLGGKGEIAKVRLTFDKLTKPSNSLFIATSPELEIALYTVCFQMRPDTECPLAINGKKFTVKTFTFRYRGKNLIGGAWPNF</sequence>
<keyword evidence="9 11" id="KW-0464">Manganese</keyword>
<name>A0ABM1XUW0_AEDAL</name>
<evidence type="ECO:0000313" key="15">
    <source>
        <dbReference type="Proteomes" id="UP000069940"/>
    </source>
</evidence>
<evidence type="ECO:0000256" key="8">
    <source>
        <dbReference type="ARBA" id="ARBA00022884"/>
    </source>
</evidence>
<feature type="compositionally biased region" description="Pro residues" evidence="12">
    <location>
        <begin position="267"/>
        <end position="276"/>
    </location>
</feature>
<reference evidence="15" key="1">
    <citation type="journal article" date="2015" name="Proc. Natl. Acad. Sci. U.S.A.">
        <title>Genome sequence of the Asian Tiger mosquito, Aedes albopictus, reveals insights into its biology, genetics, and evolution.</title>
        <authorList>
            <person name="Chen X.G."/>
            <person name="Jiang X."/>
            <person name="Gu J."/>
            <person name="Xu M."/>
            <person name="Wu Y."/>
            <person name="Deng Y."/>
            <person name="Zhang C."/>
            <person name="Bonizzoni M."/>
            <person name="Dermauw W."/>
            <person name="Vontas J."/>
            <person name="Armbruster P."/>
            <person name="Huang X."/>
            <person name="Yang Y."/>
            <person name="Zhang H."/>
            <person name="He W."/>
            <person name="Peng H."/>
            <person name="Liu Y."/>
            <person name="Wu K."/>
            <person name="Chen J."/>
            <person name="Lirakis M."/>
            <person name="Topalis P."/>
            <person name="Van Leeuwen T."/>
            <person name="Hall A.B."/>
            <person name="Jiang X."/>
            <person name="Thorpe C."/>
            <person name="Mueller R.L."/>
            <person name="Sun C."/>
            <person name="Waterhouse R.M."/>
            <person name="Yan G."/>
            <person name="Tu Z.J."/>
            <person name="Fang X."/>
            <person name="James A.A."/>
        </authorList>
    </citation>
    <scope>NUCLEOTIDE SEQUENCE [LARGE SCALE GENOMIC DNA]</scope>
    <source>
        <strain evidence="15">Foshan</strain>
    </source>
</reference>
<evidence type="ECO:0000256" key="4">
    <source>
        <dbReference type="ARBA" id="ARBA00022722"/>
    </source>
</evidence>
<keyword evidence="6 11" id="KW-0255">Endonuclease</keyword>
<dbReference type="InterPro" id="IPR018998">
    <property type="entry name" value="EndoU_C"/>
</dbReference>
<evidence type="ECO:0000313" key="14">
    <source>
        <dbReference type="EnsemblMetazoa" id="AALFPA23_003094.P3273"/>
    </source>
</evidence>
<organism evidence="14 15">
    <name type="scientific">Aedes albopictus</name>
    <name type="common">Asian tiger mosquito</name>
    <name type="synonym">Stegomyia albopicta</name>
    <dbReference type="NCBI Taxonomy" id="7160"/>
    <lineage>
        <taxon>Eukaryota</taxon>
        <taxon>Metazoa</taxon>
        <taxon>Ecdysozoa</taxon>
        <taxon>Arthropoda</taxon>
        <taxon>Hexapoda</taxon>
        <taxon>Insecta</taxon>
        <taxon>Pterygota</taxon>
        <taxon>Neoptera</taxon>
        <taxon>Endopterygota</taxon>
        <taxon>Diptera</taxon>
        <taxon>Nematocera</taxon>
        <taxon>Culicoidea</taxon>
        <taxon>Culicidae</taxon>
        <taxon>Culicinae</taxon>
        <taxon>Aedini</taxon>
        <taxon>Aedes</taxon>
        <taxon>Stegomyia</taxon>
    </lineage>
</organism>
<protein>
    <recommendedName>
        <fullName evidence="13">EndoU domain-containing protein</fullName>
    </recommendedName>
</protein>
<proteinExistence type="inferred from homology"/>
<keyword evidence="7 11" id="KW-0378">Hydrolase</keyword>
<keyword evidence="10" id="KW-0456">Lyase</keyword>
<dbReference type="RefSeq" id="XP_019545486.2">
    <property type="nucleotide sequence ID" value="XM_019689941.3"/>
</dbReference>
<feature type="compositionally biased region" description="Low complexity" evidence="12">
    <location>
        <begin position="178"/>
        <end position="201"/>
    </location>
</feature>
<comment type="subunit">
    <text evidence="3 11">Monomer.</text>
</comment>
<dbReference type="Proteomes" id="UP000069940">
    <property type="component" value="Unassembled WGS sequence"/>
</dbReference>
<dbReference type="EnsemblMetazoa" id="AALFPA23_003094.R3274">
    <property type="protein sequence ID" value="AALFPA23_003094.P3274"/>
    <property type="gene ID" value="AALFPA23_003094"/>
</dbReference>
<keyword evidence="5 11" id="KW-0479">Metal-binding</keyword>
<feature type="compositionally biased region" description="Low complexity" evidence="12">
    <location>
        <begin position="56"/>
        <end position="72"/>
    </location>
</feature>
<feature type="compositionally biased region" description="Low complexity" evidence="12">
    <location>
        <begin position="94"/>
        <end position="118"/>
    </location>
</feature>
<feature type="domain" description="EndoU" evidence="13">
    <location>
        <begin position="308"/>
        <end position="572"/>
    </location>
</feature>
<keyword evidence="15" id="KW-1185">Reference proteome</keyword>
<comment type="cofactor">
    <cofactor evidence="1 11">
        <name>Mn(2+)</name>
        <dbReference type="ChEBI" id="CHEBI:29035"/>
    </cofactor>
</comment>
<evidence type="ECO:0000256" key="6">
    <source>
        <dbReference type="ARBA" id="ARBA00022759"/>
    </source>
</evidence>
<dbReference type="EnsemblMetazoa" id="AALFPA23_003094.R3273">
    <property type="protein sequence ID" value="AALFPA23_003094.P3273"/>
    <property type="gene ID" value="AALFPA23_003094"/>
</dbReference>
<dbReference type="GeneID" id="109415965"/>